<dbReference type="InterPro" id="IPR001128">
    <property type="entry name" value="Cyt_P450"/>
</dbReference>
<sequence length="158" mass="17105">MLYSADPSTGEQLDTDNVVNQILTLLVSGSQTLANAIAFALHYLLSIHHDIAAQTRREIYQNRSDRGIANVSYCSAMSLNCDAYVVSSTQLCGCGLVVPCYLRQARRDTTLGNGTSLFHKGQWVIVLLTAPMPGGPMLTNSTPTESCRKFAGSCPVYL</sequence>
<dbReference type="GO" id="GO:0004497">
    <property type="term" value="F:monooxygenase activity"/>
    <property type="evidence" value="ECO:0007669"/>
    <property type="project" value="InterPro"/>
</dbReference>
<dbReference type="EMBL" id="FM211192">
    <property type="protein sequence ID" value="CAR70540.1"/>
    <property type="molecule type" value="Genomic_DNA"/>
</dbReference>
<dbReference type="InterPro" id="IPR036396">
    <property type="entry name" value="Cyt_P450_sf"/>
</dbReference>
<dbReference type="GO" id="GO:0005506">
    <property type="term" value="F:iron ion binding"/>
    <property type="evidence" value="ECO:0007669"/>
    <property type="project" value="InterPro"/>
</dbReference>
<evidence type="ECO:0000313" key="2">
    <source>
        <dbReference type="Proteomes" id="UP000006900"/>
    </source>
</evidence>
<evidence type="ECO:0000313" key="1">
    <source>
        <dbReference type="EMBL" id="CAR70540.1"/>
    </source>
</evidence>
<accession>A0A0H3MPT3</accession>
<name>A0A0H3MPT3_MYCLB</name>
<dbReference type="KEGG" id="mlb:MLBr00447"/>
<dbReference type="GO" id="GO:0016705">
    <property type="term" value="F:oxidoreductase activity, acting on paired donors, with incorporation or reduction of molecular oxygen"/>
    <property type="evidence" value="ECO:0007669"/>
    <property type="project" value="InterPro"/>
</dbReference>
<evidence type="ECO:0008006" key="3">
    <source>
        <dbReference type="Google" id="ProtNLM"/>
    </source>
</evidence>
<gene>
    <name evidence="1" type="ordered locus">MLBr00447</name>
</gene>
<dbReference type="HOGENOM" id="CLU_104153_0_0_11"/>
<dbReference type="SMR" id="A0A0H3MPT3"/>
<dbReference type="SUPFAM" id="SSF48264">
    <property type="entry name" value="Cytochrome P450"/>
    <property type="match status" value="1"/>
</dbReference>
<proteinExistence type="predicted"/>
<dbReference type="Proteomes" id="UP000006900">
    <property type="component" value="Chromosome"/>
</dbReference>
<dbReference type="Pfam" id="PF00067">
    <property type="entry name" value="p450"/>
    <property type="match status" value="1"/>
</dbReference>
<reference evidence="1 2" key="1">
    <citation type="journal article" date="2009" name="Nat. Genet.">
        <title>Comparative genomic and phylogeographic analysis of Mycobacterium leprae.</title>
        <authorList>
            <person name="Monot M."/>
            <person name="Honore N."/>
            <person name="Garnier T."/>
            <person name="Zidane N."/>
            <person name="Sherafi D."/>
            <person name="Paniz-Mondolfi A."/>
            <person name="Matsuoka M."/>
            <person name="Taylor G.M."/>
            <person name="Donoghue H.D."/>
            <person name="Bouwman A."/>
            <person name="Mays S."/>
            <person name="Watson C."/>
            <person name="Lockwood D."/>
            <person name="Khamispour A."/>
            <person name="Dowlati Y."/>
            <person name="Jianping S."/>
            <person name="Rea T.H."/>
            <person name="Vera-Cabrera L."/>
            <person name="Stefani M.M."/>
            <person name="Banu S."/>
            <person name="Macdonald M."/>
            <person name="Sapkota B.R."/>
            <person name="Spencer J.S."/>
            <person name="Thomas J."/>
            <person name="Harshman K."/>
            <person name="Singh P."/>
            <person name="Busso P."/>
            <person name="Gattiker A."/>
            <person name="Rougemont J."/>
            <person name="Brennan P.J."/>
            <person name="Cole S.T."/>
        </authorList>
    </citation>
    <scope>NUCLEOTIDE SEQUENCE [LARGE SCALE GENOMIC DNA]</scope>
    <source>
        <strain evidence="2">Br4923</strain>
    </source>
</reference>
<dbReference type="GO" id="GO:0020037">
    <property type="term" value="F:heme binding"/>
    <property type="evidence" value="ECO:0007669"/>
    <property type="project" value="InterPro"/>
</dbReference>
<dbReference type="AlphaFoldDB" id="A0A0H3MPT3"/>
<protein>
    <recommendedName>
        <fullName evidence="3">Cytochrome P450</fullName>
    </recommendedName>
</protein>
<organism evidence="1 2">
    <name type="scientific">Mycobacterium leprae (strain Br4923)</name>
    <dbReference type="NCBI Taxonomy" id="561304"/>
    <lineage>
        <taxon>Bacteria</taxon>
        <taxon>Bacillati</taxon>
        <taxon>Actinomycetota</taxon>
        <taxon>Actinomycetes</taxon>
        <taxon>Mycobacteriales</taxon>
        <taxon>Mycobacteriaceae</taxon>
        <taxon>Mycobacterium</taxon>
    </lineage>
</organism>
<dbReference type="Gene3D" id="1.10.630.10">
    <property type="entry name" value="Cytochrome P450"/>
    <property type="match status" value="1"/>
</dbReference>